<evidence type="ECO:0000256" key="6">
    <source>
        <dbReference type="ARBA" id="ARBA00022840"/>
    </source>
</evidence>
<proteinExistence type="inferred from homology"/>
<name>A0A428MPJ8_9BACT</name>
<keyword evidence="1 7" id="KW-0028">Amino-acid biosynthesis</keyword>
<dbReference type="PANTHER" id="PTHR20861">
    <property type="entry name" value="HOMOSERINE/4-DIPHOSPHOCYTIDYL-2-C-METHYL-D-ERYTHRITOL KINASE"/>
    <property type="match status" value="1"/>
</dbReference>
<organism evidence="11 12">
    <name type="scientific">Edaphobacter aggregans</name>
    <dbReference type="NCBI Taxonomy" id="570835"/>
    <lineage>
        <taxon>Bacteria</taxon>
        <taxon>Pseudomonadati</taxon>
        <taxon>Acidobacteriota</taxon>
        <taxon>Terriglobia</taxon>
        <taxon>Terriglobales</taxon>
        <taxon>Acidobacteriaceae</taxon>
        <taxon>Edaphobacter</taxon>
    </lineage>
</organism>
<protein>
    <recommendedName>
        <fullName evidence="7 8">Homoserine kinase</fullName>
        <shortName evidence="7">HK</shortName>
        <shortName evidence="7">HSK</shortName>
        <ecNumber evidence="7 8">2.7.1.39</ecNumber>
    </recommendedName>
</protein>
<evidence type="ECO:0000313" key="11">
    <source>
        <dbReference type="EMBL" id="RSL18795.1"/>
    </source>
</evidence>
<dbReference type="Gene3D" id="3.30.70.890">
    <property type="entry name" value="GHMP kinase, C-terminal domain"/>
    <property type="match status" value="1"/>
</dbReference>
<comment type="function">
    <text evidence="7">Catalyzes the ATP-dependent phosphorylation of L-homoserine to L-homoserine phosphate.</text>
</comment>
<keyword evidence="12" id="KW-1185">Reference proteome</keyword>
<comment type="pathway">
    <text evidence="7">Amino-acid biosynthesis; L-threonine biosynthesis; L-threonine from L-aspartate: step 4/5.</text>
</comment>
<evidence type="ECO:0000256" key="7">
    <source>
        <dbReference type="HAMAP-Rule" id="MF_00384"/>
    </source>
</evidence>
<dbReference type="InterPro" id="IPR006204">
    <property type="entry name" value="GHMP_kinase_N_dom"/>
</dbReference>
<dbReference type="GO" id="GO:0005737">
    <property type="term" value="C:cytoplasm"/>
    <property type="evidence" value="ECO:0007669"/>
    <property type="project" value="UniProtKB-SubCell"/>
</dbReference>
<evidence type="ECO:0000256" key="2">
    <source>
        <dbReference type="ARBA" id="ARBA00022679"/>
    </source>
</evidence>
<dbReference type="EMBL" id="RSDW01000001">
    <property type="protein sequence ID" value="RSL18795.1"/>
    <property type="molecule type" value="Genomic_DNA"/>
</dbReference>
<dbReference type="UniPathway" id="UPA00050">
    <property type="reaction ID" value="UER00064"/>
</dbReference>
<reference evidence="11 12" key="1">
    <citation type="submission" date="2018-12" db="EMBL/GenBank/DDBJ databases">
        <title>Sequencing of bacterial isolates from soil warming experiment in Harvard Forest, Massachusetts, USA.</title>
        <authorList>
            <person name="Deangelis K."/>
        </authorList>
    </citation>
    <scope>NUCLEOTIDE SEQUENCE [LARGE SCALE GENOMIC DNA]</scope>
    <source>
        <strain evidence="11 12">EB153</strain>
    </source>
</reference>
<dbReference type="GO" id="GO:0009088">
    <property type="term" value="P:threonine biosynthetic process"/>
    <property type="evidence" value="ECO:0007669"/>
    <property type="project" value="UniProtKB-UniRule"/>
</dbReference>
<comment type="catalytic activity">
    <reaction evidence="7">
        <text>L-homoserine + ATP = O-phospho-L-homoserine + ADP + H(+)</text>
        <dbReference type="Rhea" id="RHEA:13985"/>
        <dbReference type="ChEBI" id="CHEBI:15378"/>
        <dbReference type="ChEBI" id="CHEBI:30616"/>
        <dbReference type="ChEBI" id="CHEBI:57476"/>
        <dbReference type="ChEBI" id="CHEBI:57590"/>
        <dbReference type="ChEBI" id="CHEBI:456216"/>
        <dbReference type="EC" id="2.7.1.39"/>
    </reaction>
</comment>
<dbReference type="GO" id="GO:0004413">
    <property type="term" value="F:homoserine kinase activity"/>
    <property type="evidence" value="ECO:0007669"/>
    <property type="project" value="UniProtKB-UniRule"/>
</dbReference>
<dbReference type="SUPFAM" id="SSF54211">
    <property type="entry name" value="Ribosomal protein S5 domain 2-like"/>
    <property type="match status" value="1"/>
</dbReference>
<evidence type="ECO:0000259" key="10">
    <source>
        <dbReference type="Pfam" id="PF08544"/>
    </source>
</evidence>
<dbReference type="InterPro" id="IPR036554">
    <property type="entry name" value="GHMP_kinase_C_sf"/>
</dbReference>
<evidence type="ECO:0000256" key="1">
    <source>
        <dbReference type="ARBA" id="ARBA00022605"/>
    </source>
</evidence>
<keyword evidence="6 7" id="KW-0067">ATP-binding</keyword>
<dbReference type="NCBIfam" id="TIGR00191">
    <property type="entry name" value="thrB"/>
    <property type="match status" value="1"/>
</dbReference>
<evidence type="ECO:0000256" key="5">
    <source>
        <dbReference type="ARBA" id="ARBA00022777"/>
    </source>
</evidence>
<comment type="similarity">
    <text evidence="7">Belongs to the GHMP kinase family. Homoserine kinase subfamily.</text>
</comment>
<dbReference type="PANTHER" id="PTHR20861:SF1">
    <property type="entry name" value="HOMOSERINE KINASE"/>
    <property type="match status" value="1"/>
</dbReference>
<keyword evidence="5 7" id="KW-0418">Kinase</keyword>
<dbReference type="InterPro" id="IPR020568">
    <property type="entry name" value="Ribosomal_Su5_D2-typ_SF"/>
</dbReference>
<keyword evidence="4 7" id="KW-0547">Nucleotide-binding</keyword>
<comment type="caution">
    <text evidence="11">The sequence shown here is derived from an EMBL/GenBank/DDBJ whole genome shotgun (WGS) entry which is preliminary data.</text>
</comment>
<comment type="subcellular location">
    <subcellularLocation>
        <location evidence="7">Cytoplasm</location>
    </subcellularLocation>
</comment>
<keyword evidence="3 7" id="KW-0791">Threonine biosynthesis</keyword>
<sequence>MTATAKLHLRLPATSANLGPGFDALGLAMALYLTIDAETSEAFRIEATGRNADFCASLENNLILTTYTDILTTNNQPVPPLFLRIHNEIPLGMGCGSSAAALLAGVFLASHFGNLNWTGQQILEEAARREGHPDNVAACYHGGMTASAMSGNGVITATCGENLTWNLLLALPSASLATEKARALLPPTYSHADAVANIQNTALLVAAFAQNRKDLLRTAMQDRIHQPYRMEACPLLPRLLPLAGTSGILGVALSGAGPSVLLITDESNPTTLLPLIRQAAEDPTVEILQTTISAGATSLIEQIEKSQLR</sequence>
<dbReference type="Pfam" id="PF00288">
    <property type="entry name" value="GHMP_kinases_N"/>
    <property type="match status" value="1"/>
</dbReference>
<evidence type="ECO:0000256" key="4">
    <source>
        <dbReference type="ARBA" id="ARBA00022741"/>
    </source>
</evidence>
<feature type="domain" description="GHMP kinase N-terminal" evidence="9">
    <location>
        <begin position="72"/>
        <end position="143"/>
    </location>
</feature>
<dbReference type="Gene3D" id="3.30.230.10">
    <property type="match status" value="1"/>
</dbReference>
<keyword evidence="2 7" id="KW-0808">Transferase</keyword>
<evidence type="ECO:0000313" key="12">
    <source>
        <dbReference type="Proteomes" id="UP000269669"/>
    </source>
</evidence>
<dbReference type="OrthoDB" id="9769912at2"/>
<evidence type="ECO:0000256" key="8">
    <source>
        <dbReference type="NCBIfam" id="TIGR00191"/>
    </source>
</evidence>
<dbReference type="HAMAP" id="MF_00384">
    <property type="entry name" value="Homoser_kinase"/>
    <property type="match status" value="1"/>
</dbReference>
<feature type="domain" description="GHMP kinase C-terminal" evidence="10">
    <location>
        <begin position="205"/>
        <end position="268"/>
    </location>
</feature>
<dbReference type="Proteomes" id="UP000269669">
    <property type="component" value="Unassembled WGS sequence"/>
</dbReference>
<comment type="caution">
    <text evidence="7">Lacks conserved residue(s) required for the propagation of feature annotation.</text>
</comment>
<dbReference type="PIRSF" id="PIRSF000676">
    <property type="entry name" value="Homoser_kin"/>
    <property type="match status" value="1"/>
</dbReference>
<dbReference type="Pfam" id="PF08544">
    <property type="entry name" value="GHMP_kinases_C"/>
    <property type="match status" value="1"/>
</dbReference>
<dbReference type="SUPFAM" id="SSF55060">
    <property type="entry name" value="GHMP Kinase, C-terminal domain"/>
    <property type="match status" value="1"/>
</dbReference>
<keyword evidence="7" id="KW-0963">Cytoplasm</keyword>
<accession>A0A428MPJ8</accession>
<dbReference type="InterPro" id="IPR013750">
    <property type="entry name" value="GHMP_kinase_C_dom"/>
</dbReference>
<dbReference type="InterPro" id="IPR000870">
    <property type="entry name" value="Homoserine_kinase"/>
</dbReference>
<evidence type="ECO:0000256" key="3">
    <source>
        <dbReference type="ARBA" id="ARBA00022697"/>
    </source>
</evidence>
<dbReference type="InterPro" id="IPR014721">
    <property type="entry name" value="Ribsml_uS5_D2-typ_fold_subgr"/>
</dbReference>
<dbReference type="GO" id="GO:0005524">
    <property type="term" value="F:ATP binding"/>
    <property type="evidence" value="ECO:0007669"/>
    <property type="project" value="UniProtKB-UniRule"/>
</dbReference>
<dbReference type="AlphaFoldDB" id="A0A428MPJ8"/>
<gene>
    <name evidence="7" type="primary">thrB</name>
    <name evidence="11" type="ORF">EDE15_4397</name>
</gene>
<dbReference type="EC" id="2.7.1.39" evidence="7 8"/>
<dbReference type="PRINTS" id="PR00958">
    <property type="entry name" value="HOMSERKINASE"/>
</dbReference>
<dbReference type="RefSeq" id="WP_125487098.1">
    <property type="nucleotide sequence ID" value="NZ_RSDW01000001.1"/>
</dbReference>
<evidence type="ECO:0000259" key="9">
    <source>
        <dbReference type="Pfam" id="PF00288"/>
    </source>
</evidence>